<comment type="caution">
    <text evidence="4">The sequence shown here is derived from an EMBL/GenBank/DDBJ whole genome shotgun (WGS) entry which is preliminary data.</text>
</comment>
<feature type="transmembrane region" description="Helical" evidence="2">
    <location>
        <begin position="21"/>
        <end position="42"/>
    </location>
</feature>
<proteinExistence type="inferred from homology"/>
<keyword evidence="2" id="KW-1133">Transmembrane helix</keyword>
<dbReference type="InterPro" id="IPR008964">
    <property type="entry name" value="Invasin/intimin_cell_adhesion"/>
</dbReference>
<keyword evidence="5" id="KW-1185">Reference proteome</keyword>
<gene>
    <name evidence="4" type="ORF">GJR96_08385</name>
</gene>
<feature type="domain" description="Big-1" evidence="3">
    <location>
        <begin position="290"/>
        <end position="386"/>
    </location>
</feature>
<dbReference type="SUPFAM" id="SSF49373">
    <property type="entry name" value="Invasin/intimin cell-adhesion fragments"/>
    <property type="match status" value="1"/>
</dbReference>
<dbReference type="InterPro" id="IPR003344">
    <property type="entry name" value="Big_1_dom"/>
</dbReference>
<evidence type="ECO:0000313" key="5">
    <source>
        <dbReference type="Proteomes" id="UP000439022"/>
    </source>
</evidence>
<dbReference type="AlphaFoldDB" id="A0A6A8GFP3"/>
<evidence type="ECO:0000313" key="4">
    <source>
        <dbReference type="EMBL" id="MRX21973.1"/>
    </source>
</evidence>
<dbReference type="RefSeq" id="WP_151162529.1">
    <property type="nucleotide sequence ID" value="NZ_WKJO01000001.1"/>
</dbReference>
<dbReference type="Gene3D" id="2.60.40.10">
    <property type="entry name" value="Immunoglobulins"/>
    <property type="match status" value="1"/>
</dbReference>
<reference evidence="4 5" key="1">
    <citation type="submission" date="2019-11" db="EMBL/GenBank/DDBJ databases">
        <title>Whole genome sequence of Haloferax sp. MBLA0076.</title>
        <authorList>
            <person name="Seo M.-J."/>
            <person name="Cho E.-S."/>
        </authorList>
    </citation>
    <scope>NUCLEOTIDE SEQUENCE [LARGE SCALE GENOMIC DNA]</scope>
    <source>
        <strain evidence="4 5">MBLA0076</strain>
    </source>
</reference>
<evidence type="ECO:0000259" key="3">
    <source>
        <dbReference type="SMART" id="SM00634"/>
    </source>
</evidence>
<protein>
    <recommendedName>
        <fullName evidence="3">Big-1 domain-containing protein</fullName>
    </recommendedName>
</protein>
<evidence type="ECO:0000256" key="1">
    <source>
        <dbReference type="ARBA" id="ARBA00010116"/>
    </source>
</evidence>
<keyword evidence="2" id="KW-0812">Transmembrane</keyword>
<evidence type="ECO:0000256" key="2">
    <source>
        <dbReference type="SAM" id="Phobius"/>
    </source>
</evidence>
<name>A0A6A8GFP3_9EURY</name>
<dbReference type="Proteomes" id="UP000439022">
    <property type="component" value="Unassembled WGS sequence"/>
</dbReference>
<organism evidence="4 5">
    <name type="scientific">Haloferax litoreum</name>
    <dbReference type="NCBI Taxonomy" id="2666140"/>
    <lineage>
        <taxon>Archaea</taxon>
        <taxon>Methanobacteriati</taxon>
        <taxon>Methanobacteriota</taxon>
        <taxon>Stenosarchaea group</taxon>
        <taxon>Halobacteria</taxon>
        <taxon>Halobacteriales</taxon>
        <taxon>Haloferacaceae</taxon>
        <taxon>Haloferax</taxon>
    </lineage>
</organism>
<dbReference type="EMBL" id="WKJO01000001">
    <property type="protein sequence ID" value="MRX21973.1"/>
    <property type="molecule type" value="Genomic_DNA"/>
</dbReference>
<accession>A0A6A8GFP3</accession>
<dbReference type="SMART" id="SM00634">
    <property type="entry name" value="BID_1"/>
    <property type="match status" value="1"/>
</dbReference>
<comment type="similarity">
    <text evidence="1">Belongs to the intimin/invasin family.</text>
</comment>
<keyword evidence="2" id="KW-0472">Membrane</keyword>
<dbReference type="InterPro" id="IPR013783">
    <property type="entry name" value="Ig-like_fold"/>
</dbReference>
<sequence>MSFHALFTRPVDRTDRGVSEILGLLFAFGLVISIIAVVQLAGTPVWTAGDEADHQHRVASDLASVDGAVFRTAGIDPTGSVAVETDTTYPQRYLVVSPPESTGTFTTTERGTVTLSNVTAVGNEAAYWNNSTHVFGNATTLVYSPDYTERESQSLVIESGVSYLESDGEVVVHRQSLVHGTTVTLVVLEGDLDGHTTAGETIKLSAVSVRSEPLPVVDDGTPIRISVPTRLDESDWSDLLASEPYAAVVAGDPDGDPSTVTIELVSGKTYDLRIARISVGTAVEPTPATYLVTESGDYESVPVNGSQTLVVRVFDEYGAPVAGEEVDFTTTTLLGGNVTPLDGPVAVTDESGRAYLSYRAPTDVVHIKRDTVDVSLPNSSAPGNTTTIPLEVRGSTEPARFLISGGSIVVETDFGSDFDVIGSAIKDGDGNDVPVDITLRVGGKSHQPWSNINDGQNHTFATTGADSDDITITAEAEFDGGFTVRSSRPSDSDQVLVLRDGDDVPTVEGYNGQEDAAEFLEPYIGDDGTIVLDDNQAIFLFELGTTDETSPAFDRQDAVILVTLWNTDIE</sequence>